<evidence type="ECO:0000256" key="1">
    <source>
        <dbReference type="ARBA" id="ARBA00004651"/>
    </source>
</evidence>
<protein>
    <submittedName>
        <fullName evidence="18">Cell division protein FtsK</fullName>
    </submittedName>
</protein>
<dbReference type="GO" id="GO:0005886">
    <property type="term" value="C:plasma membrane"/>
    <property type="evidence" value="ECO:0007669"/>
    <property type="project" value="UniProtKB-SubCell"/>
</dbReference>
<dbReference type="InterPro" id="IPR041027">
    <property type="entry name" value="FtsK_alpha"/>
</dbReference>
<evidence type="ECO:0000256" key="9">
    <source>
        <dbReference type="ARBA" id="ARBA00022989"/>
    </source>
</evidence>
<feature type="transmembrane region" description="Helical" evidence="16">
    <location>
        <begin position="144"/>
        <end position="163"/>
    </location>
</feature>
<evidence type="ECO:0000256" key="12">
    <source>
        <dbReference type="ARBA" id="ARBA00023306"/>
    </source>
</evidence>
<keyword evidence="6 15" id="KW-0547">Nucleotide-binding</keyword>
<evidence type="ECO:0000256" key="13">
    <source>
        <dbReference type="ARBA" id="ARBA00024986"/>
    </source>
</evidence>
<organism evidence="18 19">
    <name type="scientific">Aceticella autotrophica</name>
    <dbReference type="NCBI Taxonomy" id="2755338"/>
    <lineage>
        <taxon>Bacteria</taxon>
        <taxon>Bacillati</taxon>
        <taxon>Bacillota</taxon>
        <taxon>Clostridia</taxon>
        <taxon>Thermoanaerobacterales</taxon>
        <taxon>Thermoanaerobacteraceae</taxon>
        <taxon>Aceticella</taxon>
    </lineage>
</organism>
<keyword evidence="9 16" id="KW-1133">Transmembrane helix</keyword>
<evidence type="ECO:0000256" key="14">
    <source>
        <dbReference type="ARBA" id="ARBA00025923"/>
    </source>
</evidence>
<dbReference type="PANTHER" id="PTHR22683:SF41">
    <property type="entry name" value="DNA TRANSLOCASE FTSK"/>
    <property type="match status" value="1"/>
</dbReference>
<accession>A0A975AXH2</accession>
<comment type="subunit">
    <text evidence="14">Homohexamer. Forms a ring that surrounds DNA.</text>
</comment>
<dbReference type="SMART" id="SM00843">
    <property type="entry name" value="Ftsk_gamma"/>
    <property type="match status" value="1"/>
</dbReference>
<comment type="function">
    <text evidence="13">Essential cell division protein that coordinates cell division and chromosome segregation. The N-terminus is involved in assembly of the cell-division machinery. The C-terminus functions as a DNA motor that moves dsDNA in an ATP-dependent manner towards the dif recombination site, which is located within the replication terminus region. Required for activation of the Xer recombinase, allowing activation of chromosome unlinking by recombination.</text>
</comment>
<keyword evidence="4 18" id="KW-0132">Cell division</keyword>
<dbReference type="PROSITE" id="PS50901">
    <property type="entry name" value="FTSK"/>
    <property type="match status" value="1"/>
</dbReference>
<proteinExistence type="inferred from homology"/>
<evidence type="ECO:0000313" key="19">
    <source>
        <dbReference type="Proteomes" id="UP000671913"/>
    </source>
</evidence>
<keyword evidence="7" id="KW-0159">Chromosome partition</keyword>
<dbReference type="SUPFAM" id="SSF52540">
    <property type="entry name" value="P-loop containing nucleoside triphosphate hydrolases"/>
    <property type="match status" value="1"/>
</dbReference>
<dbReference type="Gene3D" id="1.10.10.10">
    <property type="entry name" value="Winged helix-like DNA-binding domain superfamily/Winged helix DNA-binding domain"/>
    <property type="match status" value="1"/>
</dbReference>
<evidence type="ECO:0000256" key="8">
    <source>
        <dbReference type="ARBA" id="ARBA00022840"/>
    </source>
</evidence>
<evidence type="ECO:0000256" key="3">
    <source>
        <dbReference type="ARBA" id="ARBA00022475"/>
    </source>
</evidence>
<evidence type="ECO:0000313" key="18">
    <source>
        <dbReference type="EMBL" id="QSZ28267.1"/>
    </source>
</evidence>
<dbReference type="InterPro" id="IPR036390">
    <property type="entry name" value="WH_DNA-bd_sf"/>
</dbReference>
<evidence type="ECO:0000256" key="15">
    <source>
        <dbReference type="PROSITE-ProRule" id="PRU00289"/>
    </source>
</evidence>
<keyword evidence="19" id="KW-1185">Reference proteome</keyword>
<feature type="transmembrane region" description="Helical" evidence="16">
    <location>
        <begin position="12"/>
        <end position="31"/>
    </location>
</feature>
<dbReference type="InterPro" id="IPR036388">
    <property type="entry name" value="WH-like_DNA-bd_sf"/>
</dbReference>
<dbReference type="InterPro" id="IPR018541">
    <property type="entry name" value="Ftsk_gamma"/>
</dbReference>
<dbReference type="Gene3D" id="3.30.980.40">
    <property type="match status" value="1"/>
</dbReference>
<evidence type="ECO:0000256" key="11">
    <source>
        <dbReference type="ARBA" id="ARBA00023136"/>
    </source>
</evidence>
<reference evidence="18" key="1">
    <citation type="submission" date="2020-08" db="EMBL/GenBank/DDBJ databases">
        <title>Genomic insights into the carbon and energy metabolism of the first obligate autotrophic acetogenic bacterium Aceticella autotrophica gen. nov., sp. nov.</title>
        <authorList>
            <person name="Toshchakov S.V."/>
            <person name="Elcheninov A.G."/>
            <person name="Kublanov I.V."/>
            <person name="Frolov E.N."/>
            <person name="Lebedinsky A.V."/>
        </authorList>
    </citation>
    <scope>NUCLEOTIDE SEQUENCE</scope>
    <source>
        <strain evidence="18">3443-3Ac</strain>
    </source>
</reference>
<evidence type="ECO:0000256" key="16">
    <source>
        <dbReference type="SAM" id="Phobius"/>
    </source>
</evidence>
<evidence type="ECO:0000256" key="6">
    <source>
        <dbReference type="ARBA" id="ARBA00022741"/>
    </source>
</evidence>
<dbReference type="SMART" id="SM00382">
    <property type="entry name" value="AAA"/>
    <property type="match status" value="1"/>
</dbReference>
<dbReference type="RefSeq" id="WP_284681010.1">
    <property type="nucleotide sequence ID" value="NZ_CP060096.1"/>
</dbReference>
<dbReference type="Pfam" id="PF01580">
    <property type="entry name" value="FtsK_SpoIIIE"/>
    <property type="match status" value="1"/>
</dbReference>
<evidence type="ECO:0000256" key="2">
    <source>
        <dbReference type="ARBA" id="ARBA00006474"/>
    </source>
</evidence>
<keyword evidence="3" id="KW-1003">Cell membrane</keyword>
<feature type="transmembrane region" description="Helical" evidence="16">
    <location>
        <begin position="80"/>
        <end position="99"/>
    </location>
</feature>
<dbReference type="Gene3D" id="3.40.50.300">
    <property type="entry name" value="P-loop containing nucleotide triphosphate hydrolases"/>
    <property type="match status" value="1"/>
</dbReference>
<dbReference type="InterPro" id="IPR002543">
    <property type="entry name" value="FtsK_dom"/>
</dbReference>
<keyword evidence="8 15" id="KW-0067">ATP-binding</keyword>
<dbReference type="GO" id="GO:0051301">
    <property type="term" value="P:cell division"/>
    <property type="evidence" value="ECO:0007669"/>
    <property type="project" value="UniProtKB-KW"/>
</dbReference>
<keyword evidence="5 16" id="KW-0812">Transmembrane</keyword>
<evidence type="ECO:0000256" key="7">
    <source>
        <dbReference type="ARBA" id="ARBA00022829"/>
    </source>
</evidence>
<evidence type="ECO:0000256" key="4">
    <source>
        <dbReference type="ARBA" id="ARBA00022618"/>
    </source>
</evidence>
<keyword evidence="10" id="KW-0238">DNA-binding</keyword>
<dbReference type="AlphaFoldDB" id="A0A975AXH2"/>
<dbReference type="InterPro" id="IPR025199">
    <property type="entry name" value="FtsK_4TM"/>
</dbReference>
<keyword evidence="11 16" id="KW-0472">Membrane</keyword>
<dbReference type="EMBL" id="CP060096">
    <property type="protein sequence ID" value="QSZ28267.1"/>
    <property type="molecule type" value="Genomic_DNA"/>
</dbReference>
<sequence length="705" mass="78235">MKSKREDIYKNEIIGIIFCVIAILSILSLYTKSTGILGYNISILLKGLFGIGAYVVSLLILVFAFLFLFKKSDFLKTKKVISLLIIFLCFISIDHLYYFNNVISIRDYIAEAYKNGIKNIGGGMIASIILYVLLKLIGIIGTLLFLSASLIICSIIITDISFVNSIKMLLALIKNKINNKKIIVDDFEKTIAEVTITKENQDCNDLEENNIEIVQPILEEKVKSNNQKPDMVPANKNNGNYNFPPLTLLKDGNQRQKINNNIIIENVKKLEQTLLNFGIEAKVIQVTRGPAITRFELQPNPGIKVSRIVSLTDDISLSLAAPSVRIEAPIPGKSAIGLEVPNDKISIVTLKEVIDTNKFKNHKSDLSIALGKDIAGNVIVTDLAKMPHLLIAGATGSGKSVCINTLIISLLYKALPDKVKMILIDPKVVELNIYNGIPHLLTPVVTDPKKAAGVLNWAVQEMTNRYKMFADINVRDIEGYNRINKENHMSKIVIIIDELSDLMMVSPSEVEEYICRLAQMARAAGIYLVIATQRPSVDVITGVIKANIPSRISFAVTSQIDSRTILDMAGAEKLLGKGDMLFYPIGEAKPLRVQGAFISDKEVEDVVNFLKLQAQPEYTEINVETKFETIKSIGEDELIKDAIAVILDTGQASISMLQRRLRIGYARAARIIDQMEEKGIISGYDGSKPRQILLTEDEIKKIIND</sequence>
<dbReference type="GO" id="GO:0003677">
    <property type="term" value="F:DNA binding"/>
    <property type="evidence" value="ECO:0007669"/>
    <property type="project" value="UniProtKB-KW"/>
</dbReference>
<feature type="binding site" evidence="15">
    <location>
        <begin position="393"/>
        <end position="400"/>
    </location>
    <ligand>
        <name>ATP</name>
        <dbReference type="ChEBI" id="CHEBI:30616"/>
    </ligand>
</feature>
<feature type="domain" description="FtsK" evidence="17">
    <location>
        <begin position="375"/>
        <end position="563"/>
    </location>
</feature>
<keyword evidence="12" id="KW-0131">Cell cycle</keyword>
<name>A0A975AXH2_9THEO</name>
<dbReference type="InterPro" id="IPR003593">
    <property type="entry name" value="AAA+_ATPase"/>
</dbReference>
<evidence type="ECO:0000256" key="5">
    <source>
        <dbReference type="ARBA" id="ARBA00022692"/>
    </source>
</evidence>
<dbReference type="GO" id="GO:0007059">
    <property type="term" value="P:chromosome segregation"/>
    <property type="evidence" value="ECO:0007669"/>
    <property type="project" value="UniProtKB-KW"/>
</dbReference>
<dbReference type="SUPFAM" id="SSF46785">
    <property type="entry name" value="Winged helix' DNA-binding domain"/>
    <property type="match status" value="1"/>
</dbReference>
<dbReference type="KEGG" id="aaut:ACETAC_05330"/>
<evidence type="ECO:0000256" key="10">
    <source>
        <dbReference type="ARBA" id="ARBA00023125"/>
    </source>
</evidence>
<gene>
    <name evidence="18" type="ORF">ACETAC_05330</name>
</gene>
<dbReference type="Pfam" id="PF17854">
    <property type="entry name" value="FtsK_alpha"/>
    <property type="match status" value="1"/>
</dbReference>
<evidence type="ECO:0000259" key="17">
    <source>
        <dbReference type="PROSITE" id="PS50901"/>
    </source>
</evidence>
<dbReference type="InterPro" id="IPR050206">
    <property type="entry name" value="FtsK/SpoIIIE/SftA"/>
</dbReference>
<feature type="transmembrane region" description="Helical" evidence="16">
    <location>
        <begin position="119"/>
        <end position="137"/>
    </location>
</feature>
<dbReference type="Proteomes" id="UP000671913">
    <property type="component" value="Chromosome"/>
</dbReference>
<dbReference type="InterPro" id="IPR027417">
    <property type="entry name" value="P-loop_NTPase"/>
</dbReference>
<dbReference type="Pfam" id="PF13491">
    <property type="entry name" value="FtsK_4TM"/>
    <property type="match status" value="1"/>
</dbReference>
<comment type="similarity">
    <text evidence="2">Belongs to the FtsK/SpoIIIE/SftA family.</text>
</comment>
<feature type="transmembrane region" description="Helical" evidence="16">
    <location>
        <begin position="43"/>
        <end position="68"/>
    </location>
</feature>
<dbReference type="PANTHER" id="PTHR22683">
    <property type="entry name" value="SPORULATION PROTEIN RELATED"/>
    <property type="match status" value="1"/>
</dbReference>
<dbReference type="Pfam" id="PF09397">
    <property type="entry name" value="FtsK_gamma"/>
    <property type="match status" value="1"/>
</dbReference>
<comment type="subcellular location">
    <subcellularLocation>
        <location evidence="1">Cell membrane</location>
        <topology evidence="1">Multi-pass membrane protein</topology>
    </subcellularLocation>
</comment>
<dbReference type="GO" id="GO:0005524">
    <property type="term" value="F:ATP binding"/>
    <property type="evidence" value="ECO:0007669"/>
    <property type="project" value="UniProtKB-UniRule"/>
</dbReference>